<feature type="transmembrane region" description="Helical" evidence="1">
    <location>
        <begin position="125"/>
        <end position="142"/>
    </location>
</feature>
<feature type="transmembrane region" description="Helical" evidence="1">
    <location>
        <begin position="370"/>
        <end position="392"/>
    </location>
</feature>
<protein>
    <submittedName>
        <fullName evidence="3">Sporulation integral membrane protein YlbJ</fullName>
    </submittedName>
</protein>
<dbReference type="STRING" id="1612202.SAMN05421734_10265"/>
<proteinExistence type="predicted"/>
<dbReference type="InterPro" id="IPR014226">
    <property type="entry name" value="Spore_IM_YlbJ"/>
</dbReference>
<organism evidence="3 4">
    <name type="scientific">Pelagirhabdus alkalitolerans</name>
    <dbReference type="NCBI Taxonomy" id="1612202"/>
    <lineage>
        <taxon>Bacteria</taxon>
        <taxon>Bacillati</taxon>
        <taxon>Bacillota</taxon>
        <taxon>Bacilli</taxon>
        <taxon>Bacillales</taxon>
        <taxon>Bacillaceae</taxon>
        <taxon>Pelagirhabdus</taxon>
    </lineage>
</organism>
<evidence type="ECO:0000256" key="1">
    <source>
        <dbReference type="SAM" id="Phobius"/>
    </source>
</evidence>
<dbReference type="NCBIfam" id="TIGR02871">
    <property type="entry name" value="spore_ylbJ"/>
    <property type="match status" value="1"/>
</dbReference>
<keyword evidence="1" id="KW-0472">Membrane</keyword>
<feature type="transmembrane region" description="Helical" evidence="1">
    <location>
        <begin position="38"/>
        <end position="66"/>
    </location>
</feature>
<feature type="transmembrane region" description="Helical" evidence="1">
    <location>
        <begin position="331"/>
        <end position="350"/>
    </location>
</feature>
<feature type="domain" description="Nucleoside transporter/FeoB GTPase Gate" evidence="2">
    <location>
        <begin position="43"/>
        <end position="141"/>
    </location>
</feature>
<dbReference type="AlphaFoldDB" id="A0A1G6GZN9"/>
<dbReference type="Proteomes" id="UP000242949">
    <property type="component" value="Unassembled WGS sequence"/>
</dbReference>
<keyword evidence="1" id="KW-0812">Transmembrane</keyword>
<feature type="transmembrane region" description="Helical" evidence="1">
    <location>
        <begin position="86"/>
        <end position="104"/>
    </location>
</feature>
<evidence type="ECO:0000313" key="4">
    <source>
        <dbReference type="Proteomes" id="UP000242949"/>
    </source>
</evidence>
<feature type="transmembrane region" description="Helical" evidence="1">
    <location>
        <begin position="218"/>
        <end position="241"/>
    </location>
</feature>
<gene>
    <name evidence="3" type="ORF">SAMN05421734_10265</name>
</gene>
<dbReference type="EMBL" id="FMYI01000002">
    <property type="protein sequence ID" value="SDB87421.1"/>
    <property type="molecule type" value="Genomic_DNA"/>
</dbReference>
<evidence type="ECO:0000313" key="3">
    <source>
        <dbReference type="EMBL" id="SDB87421.1"/>
    </source>
</evidence>
<dbReference type="OrthoDB" id="1645614at2"/>
<feature type="transmembrane region" description="Helical" evidence="1">
    <location>
        <begin position="287"/>
        <end position="310"/>
    </location>
</feature>
<dbReference type="Pfam" id="PF07670">
    <property type="entry name" value="Gate"/>
    <property type="match status" value="1"/>
</dbReference>
<keyword evidence="1" id="KW-1133">Transmembrane helix</keyword>
<accession>A0A1G6GZN9</accession>
<feature type="transmembrane region" description="Helical" evidence="1">
    <location>
        <begin position="6"/>
        <end position="26"/>
    </location>
</feature>
<name>A0A1G6GZN9_9BACI</name>
<dbReference type="InterPro" id="IPR011642">
    <property type="entry name" value="Gate_dom"/>
</dbReference>
<evidence type="ECO:0000259" key="2">
    <source>
        <dbReference type="Pfam" id="PF07670"/>
    </source>
</evidence>
<reference evidence="4" key="1">
    <citation type="submission" date="2016-09" db="EMBL/GenBank/DDBJ databases">
        <authorList>
            <person name="Varghese N."/>
            <person name="Submissions S."/>
        </authorList>
    </citation>
    <scope>NUCLEOTIDE SEQUENCE [LARGE SCALE GENOMIC DNA]</scope>
    <source>
        <strain evidence="4">S5</strain>
    </source>
</reference>
<keyword evidence="4" id="KW-1185">Reference proteome</keyword>
<sequence length="397" mass="44760">MKHITLTFWYLFLMSILTLLFIIMPLDVLTATRNGLTLWIQIVLPSLLPFFILGDLLLQLGIVTFIGTLFEPFMRKIFNVSGEGAFILLIGMISGYPTGAKFIAQMKKRNIISLEEAERLSAYSNASNPLFILSAIAIGLFHNQMVGWVLAFTHYGSNILVAISMRSYKRSTCNVSHKNAKKLSPLDAFRKMHTVRLQHSKSFFEILSDAIFQSIQTLMMIGGFIISFSILSHLLMTLSIIDWLSIPLIHLLEKLNAPPFLASPFINGLLEVTLGANSIASVDHAPLILQILLIAILLAFNGLCIQAQIITLLKKANLSIKPYFLGRLLQIIYSIGIVVLIHSFLPIQLVEHVATSSRLIQQSVFHIHHHFQVLTLMILVLIWVYMIFYLLFNKQKS</sequence>